<sequence>MSLLARTRLVTAFIVILTLLLGGAFLVAQQRLVAAQTAMDQLVDIWLEVAQLRTASIDSALHGSERARVQAEAKIRRLQVLFNDEWLAAAIGDHADEERRLRREIHRTLIELEAQLVRVASISSSSSIEERDGRTRTLLSLKGQILATNVGYLLVILRDAIEQANDWLNKVTLAFGGLLVTMALAAMTLLERQILRPLDQVRQAAVEIRKGEHAAVARLVVARNDEIGQLSRDLAAMVAKLDDSNKELESFSYSVSHDLRAPLRAIDGFSRKVVVGYGDKLDDEGRRQLQVVRDNAQGMGRLIDDLLAFSRMGRQEIALQSVDMDSQARSVASELRAAEAQRAIEFVFAPLPPARGDAAMLRQVWANLLGNAVKFSRRRPDALIEVGGRVEAGEIRYWVKDNGAGFDMQYADKLFGVFQRLHRQDEFEGTGVGLAIAQRIVHRHQGRIGGEGKPDAGATFWFTLPLYSSGKALSGGQAS</sequence>
<dbReference type="SMART" id="SM00304">
    <property type="entry name" value="HAMP"/>
    <property type="match status" value="1"/>
</dbReference>
<comment type="catalytic activity">
    <reaction evidence="1">
        <text>ATP + protein L-histidine = ADP + protein N-phospho-L-histidine.</text>
        <dbReference type="EC" id="2.7.13.3"/>
    </reaction>
</comment>
<dbReference type="PROSITE" id="PS50885">
    <property type="entry name" value="HAMP"/>
    <property type="match status" value="1"/>
</dbReference>
<dbReference type="Pfam" id="PF00672">
    <property type="entry name" value="HAMP"/>
    <property type="match status" value="1"/>
</dbReference>
<dbReference type="PANTHER" id="PTHR42878:SF15">
    <property type="entry name" value="BACTERIOPHYTOCHROME"/>
    <property type="match status" value="1"/>
</dbReference>
<dbReference type="InterPro" id="IPR036097">
    <property type="entry name" value="HisK_dim/P_sf"/>
</dbReference>
<keyword evidence="4" id="KW-0597">Phosphoprotein</keyword>
<evidence type="ECO:0000256" key="4">
    <source>
        <dbReference type="ARBA" id="ARBA00022553"/>
    </source>
</evidence>
<proteinExistence type="predicted"/>
<evidence type="ECO:0000256" key="1">
    <source>
        <dbReference type="ARBA" id="ARBA00000085"/>
    </source>
</evidence>
<reference evidence="10" key="1">
    <citation type="submission" date="2020-10" db="EMBL/GenBank/DDBJ databases">
        <title>Connecting structure to function with the recovery of over 1000 high-quality activated sludge metagenome-assembled genomes encoding full-length rRNA genes using long-read sequencing.</title>
        <authorList>
            <person name="Singleton C.M."/>
            <person name="Petriglieri F."/>
            <person name="Kristensen J.M."/>
            <person name="Kirkegaard R.H."/>
            <person name="Michaelsen T.Y."/>
            <person name="Andersen M.H."/>
            <person name="Karst S.M."/>
            <person name="Dueholm M.S."/>
            <person name="Nielsen P.H."/>
            <person name="Albertsen M."/>
        </authorList>
    </citation>
    <scope>NUCLEOTIDE SEQUENCE</scope>
    <source>
        <strain evidence="10">EsbW_18-Q3-R4-48_MAXAC.044</strain>
    </source>
</reference>
<keyword evidence="7" id="KW-1133">Transmembrane helix</keyword>
<dbReference type="GO" id="GO:0007234">
    <property type="term" value="P:osmosensory signaling via phosphorelay pathway"/>
    <property type="evidence" value="ECO:0007669"/>
    <property type="project" value="TreeGrafter"/>
</dbReference>
<protein>
    <recommendedName>
        <fullName evidence="3">histidine kinase</fullName>
        <ecNumber evidence="3">2.7.13.3</ecNumber>
    </recommendedName>
</protein>
<dbReference type="SMART" id="SM00388">
    <property type="entry name" value="HisKA"/>
    <property type="match status" value="1"/>
</dbReference>
<dbReference type="Pfam" id="PF02518">
    <property type="entry name" value="HATPase_c"/>
    <property type="match status" value="1"/>
</dbReference>
<keyword evidence="5" id="KW-0808">Transferase</keyword>
<dbReference type="EC" id="2.7.13.3" evidence="3"/>
<dbReference type="PRINTS" id="PR00344">
    <property type="entry name" value="BCTRLSENSOR"/>
</dbReference>
<name>A0A9D7FGY6_9RHOO</name>
<evidence type="ECO:0000256" key="2">
    <source>
        <dbReference type="ARBA" id="ARBA00004429"/>
    </source>
</evidence>
<accession>A0A9D7FGY6</accession>
<dbReference type="SUPFAM" id="SSF158472">
    <property type="entry name" value="HAMP domain-like"/>
    <property type="match status" value="1"/>
</dbReference>
<dbReference type="Gene3D" id="6.10.340.10">
    <property type="match status" value="1"/>
</dbReference>
<evidence type="ECO:0000313" key="11">
    <source>
        <dbReference type="Proteomes" id="UP000886602"/>
    </source>
</evidence>
<dbReference type="InterPro" id="IPR003661">
    <property type="entry name" value="HisK_dim/P_dom"/>
</dbReference>
<dbReference type="Gene3D" id="3.30.565.10">
    <property type="entry name" value="Histidine kinase-like ATPase, C-terminal domain"/>
    <property type="match status" value="1"/>
</dbReference>
<dbReference type="CDD" id="cd06225">
    <property type="entry name" value="HAMP"/>
    <property type="match status" value="1"/>
</dbReference>
<gene>
    <name evidence="10" type="ORF">IPJ48_01045</name>
</gene>
<comment type="subcellular location">
    <subcellularLocation>
        <location evidence="2">Cell inner membrane</location>
        <topology evidence="2">Multi-pass membrane protein</topology>
    </subcellularLocation>
</comment>
<dbReference type="GO" id="GO:0000155">
    <property type="term" value="F:phosphorelay sensor kinase activity"/>
    <property type="evidence" value="ECO:0007669"/>
    <property type="project" value="InterPro"/>
</dbReference>
<keyword evidence="7" id="KW-0812">Transmembrane</keyword>
<evidence type="ECO:0000256" key="3">
    <source>
        <dbReference type="ARBA" id="ARBA00012438"/>
    </source>
</evidence>
<evidence type="ECO:0000256" key="7">
    <source>
        <dbReference type="SAM" id="Phobius"/>
    </source>
</evidence>
<evidence type="ECO:0000256" key="5">
    <source>
        <dbReference type="ARBA" id="ARBA00022679"/>
    </source>
</evidence>
<evidence type="ECO:0000259" key="8">
    <source>
        <dbReference type="PROSITE" id="PS50109"/>
    </source>
</evidence>
<evidence type="ECO:0000259" key="9">
    <source>
        <dbReference type="PROSITE" id="PS50885"/>
    </source>
</evidence>
<dbReference type="InterPro" id="IPR005467">
    <property type="entry name" value="His_kinase_dom"/>
</dbReference>
<dbReference type="InterPro" id="IPR003660">
    <property type="entry name" value="HAMP_dom"/>
</dbReference>
<dbReference type="EMBL" id="JADJNC010000003">
    <property type="protein sequence ID" value="MBK7421781.1"/>
    <property type="molecule type" value="Genomic_DNA"/>
</dbReference>
<dbReference type="InterPro" id="IPR004358">
    <property type="entry name" value="Sig_transdc_His_kin-like_C"/>
</dbReference>
<dbReference type="GO" id="GO:0005886">
    <property type="term" value="C:plasma membrane"/>
    <property type="evidence" value="ECO:0007669"/>
    <property type="project" value="UniProtKB-SubCell"/>
</dbReference>
<dbReference type="SUPFAM" id="SSF47384">
    <property type="entry name" value="Homodimeric domain of signal transducing histidine kinase"/>
    <property type="match status" value="1"/>
</dbReference>
<keyword evidence="6" id="KW-0418">Kinase</keyword>
<keyword evidence="7" id="KW-0472">Membrane</keyword>
<dbReference type="GO" id="GO:0030295">
    <property type="term" value="F:protein kinase activator activity"/>
    <property type="evidence" value="ECO:0007669"/>
    <property type="project" value="TreeGrafter"/>
</dbReference>
<comment type="caution">
    <text evidence="10">The sequence shown here is derived from an EMBL/GenBank/DDBJ whole genome shotgun (WGS) entry which is preliminary data.</text>
</comment>
<dbReference type="InterPro" id="IPR050351">
    <property type="entry name" value="BphY/WalK/GraS-like"/>
</dbReference>
<evidence type="ECO:0000313" key="10">
    <source>
        <dbReference type="EMBL" id="MBK7421781.1"/>
    </source>
</evidence>
<dbReference type="InterPro" id="IPR003594">
    <property type="entry name" value="HATPase_dom"/>
</dbReference>
<dbReference type="Gene3D" id="1.10.287.130">
    <property type="match status" value="1"/>
</dbReference>
<dbReference type="PANTHER" id="PTHR42878">
    <property type="entry name" value="TWO-COMPONENT HISTIDINE KINASE"/>
    <property type="match status" value="1"/>
</dbReference>
<feature type="domain" description="Histidine kinase" evidence="8">
    <location>
        <begin position="254"/>
        <end position="468"/>
    </location>
</feature>
<organism evidence="10 11">
    <name type="scientific">Candidatus Propionivibrio dominans</name>
    <dbReference type="NCBI Taxonomy" id="2954373"/>
    <lineage>
        <taxon>Bacteria</taxon>
        <taxon>Pseudomonadati</taxon>
        <taxon>Pseudomonadota</taxon>
        <taxon>Betaproteobacteria</taxon>
        <taxon>Rhodocyclales</taxon>
        <taxon>Rhodocyclaceae</taxon>
        <taxon>Propionivibrio</taxon>
    </lineage>
</organism>
<dbReference type="InterPro" id="IPR036890">
    <property type="entry name" value="HATPase_C_sf"/>
</dbReference>
<dbReference type="GO" id="GO:0000156">
    <property type="term" value="F:phosphorelay response regulator activity"/>
    <property type="evidence" value="ECO:0007669"/>
    <property type="project" value="TreeGrafter"/>
</dbReference>
<dbReference type="PROSITE" id="PS50109">
    <property type="entry name" value="HIS_KIN"/>
    <property type="match status" value="1"/>
</dbReference>
<dbReference type="AlphaFoldDB" id="A0A9D7FGY6"/>
<dbReference type="Proteomes" id="UP000886602">
    <property type="component" value="Unassembled WGS sequence"/>
</dbReference>
<feature type="transmembrane region" description="Helical" evidence="7">
    <location>
        <begin position="171"/>
        <end position="190"/>
    </location>
</feature>
<dbReference type="SMART" id="SM00387">
    <property type="entry name" value="HATPase_c"/>
    <property type="match status" value="1"/>
</dbReference>
<dbReference type="SUPFAM" id="SSF55874">
    <property type="entry name" value="ATPase domain of HSP90 chaperone/DNA topoisomerase II/histidine kinase"/>
    <property type="match status" value="1"/>
</dbReference>
<dbReference type="FunFam" id="3.30.565.10:FF:000006">
    <property type="entry name" value="Sensor histidine kinase WalK"/>
    <property type="match status" value="1"/>
</dbReference>
<evidence type="ECO:0000256" key="6">
    <source>
        <dbReference type="ARBA" id="ARBA00022777"/>
    </source>
</evidence>
<dbReference type="Pfam" id="PF00512">
    <property type="entry name" value="HisKA"/>
    <property type="match status" value="1"/>
</dbReference>
<feature type="domain" description="HAMP" evidence="9">
    <location>
        <begin position="192"/>
        <end position="246"/>
    </location>
</feature>
<dbReference type="CDD" id="cd00082">
    <property type="entry name" value="HisKA"/>
    <property type="match status" value="1"/>
</dbReference>